<evidence type="ECO:0000256" key="5">
    <source>
        <dbReference type="ARBA" id="ARBA00022833"/>
    </source>
</evidence>
<keyword evidence="9 11" id="KW-0675">Receptor</keyword>
<dbReference type="InterPro" id="IPR049636">
    <property type="entry name" value="HNF4-like_DBD"/>
</dbReference>
<dbReference type="AlphaFoldDB" id="E3LKA3"/>
<dbReference type="Proteomes" id="UP000008281">
    <property type="component" value="Unassembled WGS sequence"/>
</dbReference>
<dbReference type="SMART" id="SM00430">
    <property type="entry name" value="HOLI"/>
    <property type="match status" value="1"/>
</dbReference>
<keyword evidence="6 11" id="KW-0805">Transcription regulation</keyword>
<dbReference type="PANTHER" id="PTHR45680">
    <property type="entry name" value="NUCLEAR HORMONE RECEPTOR FAMILY"/>
    <property type="match status" value="1"/>
</dbReference>
<sequence length="419" mass="49595">MTSIPSTSKSDLNTEHTLTSCEICQVPAHGIHFGVMTCRACAAFFRRTIVENRQNKYLCRKDNDSCLIKPDDRLTDILGFKFKIFFRYHCKSCRYKRCVTLGMTPENVQRYRDSFTTPRSQEKRKKRISVENLDQPYELKGKPKQVIDVSSTKKDICEILKYKSTSPESEKMNKLELSEYALREWRNKQKPENEMKHLVILPIIKLFEIFKKQMFVVARWLSYSPDFQKLQEDQKYQFFKLVWNIWRKFERYQISLEMFEDEAITHEKFALNDQHLVTIALQLKFSEISDETDEKLTKCFRDVWRSMFLRIAKPLQDLKPTSTEMAFMLSEMSWQIAGKSMQGSVLELSEKVRDELADNLHSYYKTNGNSLNYAGRLIKLTKIVNSLINFHAELKNRMEIVRIFKVFTVDLSEPDLYDI</sequence>
<evidence type="ECO:0000259" key="13">
    <source>
        <dbReference type="PROSITE" id="PS51843"/>
    </source>
</evidence>
<evidence type="ECO:0000256" key="10">
    <source>
        <dbReference type="ARBA" id="ARBA00023242"/>
    </source>
</evidence>
<proteinExistence type="inferred from homology"/>
<reference evidence="14" key="1">
    <citation type="submission" date="2007-07" db="EMBL/GenBank/DDBJ databases">
        <title>PCAP assembly of the Caenorhabditis remanei genome.</title>
        <authorList>
            <consortium name="The Caenorhabditis remanei Sequencing Consortium"/>
            <person name="Wilson R.K."/>
        </authorList>
    </citation>
    <scope>NUCLEOTIDE SEQUENCE [LARGE SCALE GENOMIC DNA]</scope>
    <source>
        <strain evidence="14">PB4641</strain>
    </source>
</reference>
<evidence type="ECO:0000313" key="15">
    <source>
        <dbReference type="Proteomes" id="UP000008281"/>
    </source>
</evidence>
<accession>E3LKA3</accession>
<dbReference type="HOGENOM" id="CLU_007368_7_0_1"/>
<gene>
    <name evidence="14" type="ORF">CRE_18431</name>
</gene>
<dbReference type="eggNOG" id="KOG3575">
    <property type="taxonomic scope" value="Eukaryota"/>
</dbReference>
<keyword evidence="7 11" id="KW-0238">DNA-binding</keyword>
<dbReference type="InterPro" id="IPR035500">
    <property type="entry name" value="NHR-like_dom_sf"/>
</dbReference>
<dbReference type="InterPro" id="IPR051152">
    <property type="entry name" value="C.elegans_Orphan_NR"/>
</dbReference>
<comment type="subcellular location">
    <subcellularLocation>
        <location evidence="1 11">Nucleus</location>
    </subcellularLocation>
</comment>
<keyword evidence="5 11" id="KW-0862">Zinc</keyword>
<evidence type="ECO:0000256" key="8">
    <source>
        <dbReference type="ARBA" id="ARBA00023163"/>
    </source>
</evidence>
<dbReference type="Pfam" id="PF00105">
    <property type="entry name" value="zf-C4"/>
    <property type="match status" value="1"/>
</dbReference>
<dbReference type="GO" id="GO:0000978">
    <property type="term" value="F:RNA polymerase II cis-regulatory region sequence-specific DNA binding"/>
    <property type="evidence" value="ECO:0007669"/>
    <property type="project" value="InterPro"/>
</dbReference>
<dbReference type="GO" id="GO:0008270">
    <property type="term" value="F:zinc ion binding"/>
    <property type="evidence" value="ECO:0007669"/>
    <property type="project" value="UniProtKB-KW"/>
</dbReference>
<evidence type="ECO:0000256" key="2">
    <source>
        <dbReference type="ARBA" id="ARBA00005993"/>
    </source>
</evidence>
<dbReference type="SMART" id="SM00399">
    <property type="entry name" value="ZnF_C4"/>
    <property type="match status" value="1"/>
</dbReference>
<evidence type="ECO:0000256" key="4">
    <source>
        <dbReference type="ARBA" id="ARBA00022771"/>
    </source>
</evidence>
<dbReference type="SUPFAM" id="SSF57716">
    <property type="entry name" value="Glucocorticoid receptor-like (DNA-binding domain)"/>
    <property type="match status" value="1"/>
</dbReference>
<name>E3LKA3_CAERE</name>
<evidence type="ECO:0000256" key="7">
    <source>
        <dbReference type="ARBA" id="ARBA00023125"/>
    </source>
</evidence>
<evidence type="ECO:0000256" key="11">
    <source>
        <dbReference type="RuleBase" id="RU004334"/>
    </source>
</evidence>
<dbReference type="PROSITE" id="PS51843">
    <property type="entry name" value="NR_LBD"/>
    <property type="match status" value="1"/>
</dbReference>
<keyword evidence="15" id="KW-1185">Reference proteome</keyword>
<dbReference type="Gene3D" id="1.10.565.10">
    <property type="entry name" value="Retinoid X Receptor"/>
    <property type="match status" value="1"/>
</dbReference>
<dbReference type="InterPro" id="IPR013088">
    <property type="entry name" value="Znf_NHR/GATA"/>
</dbReference>
<feature type="domain" description="Nuclear receptor" evidence="12">
    <location>
        <begin position="18"/>
        <end position="110"/>
    </location>
</feature>
<dbReference type="PRINTS" id="PR00047">
    <property type="entry name" value="STROIDFINGER"/>
</dbReference>
<dbReference type="GO" id="GO:0003700">
    <property type="term" value="F:DNA-binding transcription factor activity"/>
    <property type="evidence" value="ECO:0007669"/>
    <property type="project" value="InterPro"/>
</dbReference>
<evidence type="ECO:0000256" key="1">
    <source>
        <dbReference type="ARBA" id="ARBA00004123"/>
    </source>
</evidence>
<dbReference type="STRING" id="31234.E3LKA3"/>
<dbReference type="OMA" id="EDQKYQF"/>
<dbReference type="PROSITE" id="PS51030">
    <property type="entry name" value="NUCLEAR_REC_DBD_2"/>
    <property type="match status" value="1"/>
</dbReference>
<dbReference type="PROSITE" id="PS00031">
    <property type="entry name" value="NUCLEAR_REC_DBD_1"/>
    <property type="match status" value="1"/>
</dbReference>
<dbReference type="Pfam" id="PF00104">
    <property type="entry name" value="Hormone_recep"/>
    <property type="match status" value="1"/>
</dbReference>
<dbReference type="GO" id="GO:0005634">
    <property type="term" value="C:nucleus"/>
    <property type="evidence" value="ECO:0007669"/>
    <property type="project" value="UniProtKB-SubCell"/>
</dbReference>
<dbReference type="CDD" id="cd06960">
    <property type="entry name" value="NR_DBD_HNF4A"/>
    <property type="match status" value="1"/>
</dbReference>
<dbReference type="InterPro" id="IPR000536">
    <property type="entry name" value="Nucl_hrmn_rcpt_lig-bd"/>
</dbReference>
<organism evidence="15">
    <name type="scientific">Caenorhabditis remanei</name>
    <name type="common">Caenorhabditis vulgaris</name>
    <dbReference type="NCBI Taxonomy" id="31234"/>
    <lineage>
        <taxon>Eukaryota</taxon>
        <taxon>Metazoa</taxon>
        <taxon>Ecdysozoa</taxon>
        <taxon>Nematoda</taxon>
        <taxon>Chromadorea</taxon>
        <taxon>Rhabditida</taxon>
        <taxon>Rhabditina</taxon>
        <taxon>Rhabditomorpha</taxon>
        <taxon>Rhabditoidea</taxon>
        <taxon>Rhabditidae</taxon>
        <taxon>Peloderinae</taxon>
        <taxon>Caenorhabditis</taxon>
    </lineage>
</organism>
<protein>
    <submittedName>
        <fullName evidence="14">Uncharacterized protein</fullName>
    </submittedName>
</protein>
<evidence type="ECO:0000313" key="14">
    <source>
        <dbReference type="EMBL" id="EFO99911.1"/>
    </source>
</evidence>
<dbReference type="InterPro" id="IPR001628">
    <property type="entry name" value="Znf_hrmn_rcpt"/>
</dbReference>
<dbReference type="OrthoDB" id="10018779at2759"/>
<evidence type="ECO:0000256" key="3">
    <source>
        <dbReference type="ARBA" id="ARBA00022723"/>
    </source>
</evidence>
<evidence type="ECO:0000256" key="9">
    <source>
        <dbReference type="ARBA" id="ARBA00023170"/>
    </source>
</evidence>
<comment type="similarity">
    <text evidence="2 11">Belongs to the nuclear hormone receptor family.</text>
</comment>
<keyword evidence="3 11" id="KW-0479">Metal-binding</keyword>
<evidence type="ECO:0000259" key="12">
    <source>
        <dbReference type="PROSITE" id="PS51030"/>
    </source>
</evidence>
<dbReference type="InParanoid" id="E3LKA3"/>
<keyword evidence="8 11" id="KW-0804">Transcription</keyword>
<keyword evidence="4 11" id="KW-0863">Zinc-finger</keyword>
<dbReference type="SUPFAM" id="SSF48508">
    <property type="entry name" value="Nuclear receptor ligand-binding domain"/>
    <property type="match status" value="1"/>
</dbReference>
<evidence type="ECO:0000256" key="6">
    <source>
        <dbReference type="ARBA" id="ARBA00023015"/>
    </source>
</evidence>
<dbReference type="EMBL" id="DS268410">
    <property type="protein sequence ID" value="EFO99911.1"/>
    <property type="molecule type" value="Genomic_DNA"/>
</dbReference>
<dbReference type="Gene3D" id="3.30.50.10">
    <property type="entry name" value="Erythroid Transcription Factor GATA-1, subunit A"/>
    <property type="match status" value="1"/>
</dbReference>
<dbReference type="PANTHER" id="PTHR45680:SF17">
    <property type="entry name" value="NUCLEAR HORMONE RECEPTOR FAMILY-RELATED"/>
    <property type="match status" value="1"/>
</dbReference>
<feature type="domain" description="NR LBD" evidence="13">
    <location>
        <begin position="164"/>
        <end position="419"/>
    </location>
</feature>
<keyword evidence="10 11" id="KW-0539">Nucleus</keyword>